<feature type="domain" description="Acyltransferase 3" evidence="3">
    <location>
        <begin position="29"/>
        <end position="350"/>
    </location>
</feature>
<gene>
    <name evidence="4" type="ORF">B0I29_126118</name>
</gene>
<evidence type="ECO:0000313" key="4">
    <source>
        <dbReference type="EMBL" id="RAK26728.1"/>
    </source>
</evidence>
<feature type="transmembrane region" description="Helical" evidence="2">
    <location>
        <begin position="28"/>
        <end position="48"/>
    </location>
</feature>
<feature type="transmembrane region" description="Helical" evidence="2">
    <location>
        <begin position="108"/>
        <end position="132"/>
    </location>
</feature>
<dbReference type="GO" id="GO:0016020">
    <property type="term" value="C:membrane"/>
    <property type="evidence" value="ECO:0007669"/>
    <property type="project" value="TreeGrafter"/>
</dbReference>
<comment type="caution">
    <text evidence="4">The sequence shown here is derived from an EMBL/GenBank/DDBJ whole genome shotgun (WGS) entry which is preliminary data.</text>
</comment>
<dbReference type="PANTHER" id="PTHR23028">
    <property type="entry name" value="ACETYLTRANSFERASE"/>
    <property type="match status" value="1"/>
</dbReference>
<keyword evidence="2" id="KW-0812">Transmembrane</keyword>
<feature type="transmembrane region" description="Helical" evidence="2">
    <location>
        <begin position="333"/>
        <end position="351"/>
    </location>
</feature>
<protein>
    <submittedName>
        <fullName evidence="4">Peptidoglycan/LPS O-acetylase OafA/YrhL</fullName>
    </submittedName>
</protein>
<sequence>MTLLPGLRRPEPAAPAEQGGARPRTNRLAALDGLRLVAALIVSLYHYTGYTRGVEDSWGVKPETAFPTLHHVGQYGWMGVQLFFMISGFVICMSCWGRTPGAFFQSRIIRLFPAYWAAVLITTAVITIWPVVRNPKSWHDVVLNLTMLQAPIGAPHVDAVYWTLWNEALFYLLFTVVVWRGLTLRRTVIFGYSWLLASAISFQTDFPLLKVLLQAEYAPFFVAGITLYLIHRFGPDMLLWGLLAASFAMAQYWTFRRVGYVGRTHLDAQLSGTVGAILVTLFFLILLAIALGYTSRIQWRWLTTAGLLTYPFYLLHENIGWTIIYGIRDFAPRPVVLAVVIAIMLVSAYLLHRLFEKPIARILKTKLAAAAGSLGRGDRYASARPAAPAAPAAEVAPVSPAPVIPGQRASTENEGVTAVR</sequence>
<dbReference type="RefSeq" id="WP_245973149.1">
    <property type="nucleotide sequence ID" value="NZ_JACHWI010000002.1"/>
</dbReference>
<dbReference type="Pfam" id="PF01757">
    <property type="entry name" value="Acyl_transf_3"/>
    <property type="match status" value="1"/>
</dbReference>
<dbReference type="Proteomes" id="UP000249341">
    <property type="component" value="Unassembled WGS sequence"/>
</dbReference>
<evidence type="ECO:0000313" key="5">
    <source>
        <dbReference type="Proteomes" id="UP000249341"/>
    </source>
</evidence>
<dbReference type="GO" id="GO:0009103">
    <property type="term" value="P:lipopolysaccharide biosynthetic process"/>
    <property type="evidence" value="ECO:0007669"/>
    <property type="project" value="TreeGrafter"/>
</dbReference>
<feature type="transmembrane region" description="Helical" evidence="2">
    <location>
        <begin position="237"/>
        <end position="254"/>
    </location>
</feature>
<dbReference type="InterPro" id="IPR002656">
    <property type="entry name" value="Acyl_transf_3_dom"/>
</dbReference>
<organism evidence="4 5">
    <name type="scientific">Actinoplanes lutulentus</name>
    <dbReference type="NCBI Taxonomy" id="1287878"/>
    <lineage>
        <taxon>Bacteria</taxon>
        <taxon>Bacillati</taxon>
        <taxon>Actinomycetota</taxon>
        <taxon>Actinomycetes</taxon>
        <taxon>Micromonosporales</taxon>
        <taxon>Micromonosporaceae</taxon>
        <taxon>Actinoplanes</taxon>
    </lineage>
</organism>
<feature type="transmembrane region" description="Helical" evidence="2">
    <location>
        <begin position="305"/>
        <end position="327"/>
    </location>
</feature>
<reference evidence="4 5" key="1">
    <citation type="submission" date="2018-06" db="EMBL/GenBank/DDBJ databases">
        <title>Genomic Encyclopedia of Type Strains, Phase III (KMG-III): the genomes of soil and plant-associated and newly described type strains.</title>
        <authorList>
            <person name="Whitman W."/>
        </authorList>
    </citation>
    <scope>NUCLEOTIDE SEQUENCE [LARGE SCALE GENOMIC DNA]</scope>
    <source>
        <strain evidence="4 5">CGMCC 4.7090</strain>
    </source>
</reference>
<feature type="transmembrane region" description="Helical" evidence="2">
    <location>
        <begin position="75"/>
        <end position="96"/>
    </location>
</feature>
<keyword evidence="2" id="KW-1133">Transmembrane helix</keyword>
<evidence type="ECO:0000256" key="1">
    <source>
        <dbReference type="SAM" id="MobiDB-lite"/>
    </source>
</evidence>
<dbReference type="EMBL" id="QLMJ01000026">
    <property type="protein sequence ID" value="RAK26728.1"/>
    <property type="molecule type" value="Genomic_DNA"/>
</dbReference>
<dbReference type="PANTHER" id="PTHR23028:SF53">
    <property type="entry name" value="ACYL_TRANSF_3 DOMAIN-CONTAINING PROTEIN"/>
    <property type="match status" value="1"/>
</dbReference>
<name>A0A327YYK6_9ACTN</name>
<feature type="transmembrane region" description="Helical" evidence="2">
    <location>
        <begin position="212"/>
        <end position="230"/>
    </location>
</feature>
<keyword evidence="5" id="KW-1185">Reference proteome</keyword>
<keyword evidence="2" id="KW-0472">Membrane</keyword>
<dbReference type="GO" id="GO:0016747">
    <property type="term" value="F:acyltransferase activity, transferring groups other than amino-acyl groups"/>
    <property type="evidence" value="ECO:0007669"/>
    <property type="project" value="InterPro"/>
</dbReference>
<feature type="region of interest" description="Disordered" evidence="1">
    <location>
        <begin position="1"/>
        <end position="22"/>
    </location>
</feature>
<dbReference type="InterPro" id="IPR050879">
    <property type="entry name" value="Acyltransferase_3"/>
</dbReference>
<evidence type="ECO:0000259" key="3">
    <source>
        <dbReference type="Pfam" id="PF01757"/>
    </source>
</evidence>
<proteinExistence type="predicted"/>
<feature type="transmembrane region" description="Helical" evidence="2">
    <location>
        <begin position="274"/>
        <end position="293"/>
    </location>
</feature>
<feature type="transmembrane region" description="Helical" evidence="2">
    <location>
        <begin position="159"/>
        <end position="182"/>
    </location>
</feature>
<feature type="transmembrane region" description="Helical" evidence="2">
    <location>
        <begin position="189"/>
        <end position="206"/>
    </location>
</feature>
<dbReference type="AlphaFoldDB" id="A0A327YYK6"/>
<accession>A0A327YYK6</accession>
<evidence type="ECO:0000256" key="2">
    <source>
        <dbReference type="SAM" id="Phobius"/>
    </source>
</evidence>